<gene>
    <name evidence="3" type="ORF">SARC_01004</name>
</gene>
<evidence type="ECO:0000313" key="4">
    <source>
        <dbReference type="Proteomes" id="UP000054560"/>
    </source>
</evidence>
<evidence type="ECO:0000256" key="1">
    <source>
        <dbReference type="SAM" id="MobiDB-lite"/>
    </source>
</evidence>
<name>A0A0L0GEY0_9EUKA</name>
<dbReference type="GeneID" id="25901508"/>
<dbReference type="STRING" id="667725.A0A0L0GEY0"/>
<keyword evidence="2" id="KW-0472">Membrane</keyword>
<dbReference type="RefSeq" id="XP_014160760.1">
    <property type="nucleotide sequence ID" value="XM_014305285.1"/>
</dbReference>
<feature type="region of interest" description="Disordered" evidence="1">
    <location>
        <begin position="1"/>
        <end position="24"/>
    </location>
</feature>
<keyword evidence="2" id="KW-0812">Transmembrane</keyword>
<evidence type="ECO:0000313" key="3">
    <source>
        <dbReference type="EMBL" id="KNC86858.1"/>
    </source>
</evidence>
<keyword evidence="4" id="KW-1185">Reference proteome</keyword>
<keyword evidence="2" id="KW-1133">Transmembrane helix</keyword>
<proteinExistence type="predicted"/>
<reference evidence="3 4" key="1">
    <citation type="submission" date="2011-02" db="EMBL/GenBank/DDBJ databases">
        <title>The Genome Sequence of Sphaeroforma arctica JP610.</title>
        <authorList>
            <consortium name="The Broad Institute Genome Sequencing Platform"/>
            <person name="Russ C."/>
            <person name="Cuomo C."/>
            <person name="Young S.K."/>
            <person name="Zeng Q."/>
            <person name="Gargeya S."/>
            <person name="Alvarado L."/>
            <person name="Berlin A."/>
            <person name="Chapman S.B."/>
            <person name="Chen Z."/>
            <person name="Freedman E."/>
            <person name="Gellesch M."/>
            <person name="Goldberg J."/>
            <person name="Griggs A."/>
            <person name="Gujja S."/>
            <person name="Heilman E."/>
            <person name="Heiman D."/>
            <person name="Howarth C."/>
            <person name="Mehta T."/>
            <person name="Neiman D."/>
            <person name="Pearson M."/>
            <person name="Roberts A."/>
            <person name="Saif S."/>
            <person name="Shea T."/>
            <person name="Shenoy N."/>
            <person name="Sisk P."/>
            <person name="Stolte C."/>
            <person name="Sykes S."/>
            <person name="White J."/>
            <person name="Yandava C."/>
            <person name="Burger G."/>
            <person name="Gray M.W."/>
            <person name="Holland P.W.H."/>
            <person name="King N."/>
            <person name="Lang F.B.F."/>
            <person name="Roger A.J."/>
            <person name="Ruiz-Trillo I."/>
            <person name="Haas B."/>
            <person name="Nusbaum C."/>
            <person name="Birren B."/>
        </authorList>
    </citation>
    <scope>NUCLEOTIDE SEQUENCE [LARGE SCALE GENOMIC DNA]</scope>
    <source>
        <strain evidence="3 4">JP610</strain>
    </source>
</reference>
<feature type="transmembrane region" description="Helical" evidence="2">
    <location>
        <begin position="41"/>
        <end position="60"/>
    </location>
</feature>
<dbReference type="Proteomes" id="UP000054560">
    <property type="component" value="Unassembled WGS sequence"/>
</dbReference>
<protein>
    <submittedName>
        <fullName evidence="3">Uncharacterized protein</fullName>
    </submittedName>
</protein>
<dbReference type="OrthoDB" id="65434at2759"/>
<feature type="compositionally biased region" description="Polar residues" evidence="1">
    <location>
        <begin position="8"/>
        <end position="23"/>
    </location>
</feature>
<evidence type="ECO:0000256" key="2">
    <source>
        <dbReference type="SAM" id="Phobius"/>
    </source>
</evidence>
<sequence length="122" mass="13702">MAIVVKPSRSQTAQAQKSGNNKPQMLPHLFGEKDEFEDPSLWVAVTTYLAYATLIVFGHLRDFSRNWGIEVTHVAKEKGNKVCYAWCVVGTGFGCHFEGYSLLVQRSCNLTEVTLRADWSMS</sequence>
<dbReference type="EMBL" id="KQ241632">
    <property type="protein sequence ID" value="KNC86858.1"/>
    <property type="molecule type" value="Genomic_DNA"/>
</dbReference>
<dbReference type="AlphaFoldDB" id="A0A0L0GEY0"/>
<organism evidence="3 4">
    <name type="scientific">Sphaeroforma arctica JP610</name>
    <dbReference type="NCBI Taxonomy" id="667725"/>
    <lineage>
        <taxon>Eukaryota</taxon>
        <taxon>Ichthyosporea</taxon>
        <taxon>Ichthyophonida</taxon>
        <taxon>Sphaeroforma</taxon>
    </lineage>
</organism>
<accession>A0A0L0GEY0</accession>